<protein>
    <recommendedName>
        <fullName evidence="7">Cullin family profile domain-containing protein</fullName>
    </recommendedName>
</protein>
<dbReference type="InterPro" id="IPR016158">
    <property type="entry name" value="Cullin_homology"/>
</dbReference>
<dbReference type="Gene3D" id="1.20.1310.10">
    <property type="entry name" value="Cullin Repeats"/>
    <property type="match status" value="4"/>
</dbReference>
<dbReference type="PROSITE" id="PS01256">
    <property type="entry name" value="CULLIN_1"/>
    <property type="match status" value="1"/>
</dbReference>
<evidence type="ECO:0000313" key="9">
    <source>
        <dbReference type="Proteomes" id="UP001372338"/>
    </source>
</evidence>
<dbReference type="PANTHER" id="PTHR11932">
    <property type="entry name" value="CULLIN"/>
    <property type="match status" value="1"/>
</dbReference>
<keyword evidence="4" id="KW-0832">Ubl conjugation</keyword>
<dbReference type="Pfam" id="PF10557">
    <property type="entry name" value="Cullin_Nedd8"/>
    <property type="match status" value="1"/>
</dbReference>
<keyword evidence="2" id="KW-1017">Isopeptide bond</keyword>
<accession>A0AAN9HZE8</accession>
<dbReference type="SUPFAM" id="SSF46785">
    <property type="entry name" value="Winged helix' DNA-binding domain"/>
    <property type="match status" value="1"/>
</dbReference>
<evidence type="ECO:0000256" key="3">
    <source>
        <dbReference type="ARBA" id="ARBA00022786"/>
    </source>
</evidence>
<dbReference type="FunFam" id="1.10.10.10:FF:000503">
    <property type="entry name" value="Cullin-1"/>
    <property type="match status" value="1"/>
</dbReference>
<evidence type="ECO:0000259" key="7">
    <source>
        <dbReference type="PROSITE" id="PS50069"/>
    </source>
</evidence>
<evidence type="ECO:0000256" key="6">
    <source>
        <dbReference type="RuleBase" id="RU003829"/>
    </source>
</evidence>
<gene>
    <name evidence="8" type="ORF">RIF29_25011</name>
</gene>
<dbReference type="Pfam" id="PF26557">
    <property type="entry name" value="Cullin_AB"/>
    <property type="match status" value="1"/>
</dbReference>
<dbReference type="FunFam" id="3.30.230.130:FF:000005">
    <property type="entry name" value="Cullin-1 like"/>
    <property type="match status" value="1"/>
</dbReference>
<dbReference type="FunFam" id="1.20.1310.10:FF:000013">
    <property type="entry name" value="Cullin-1 like"/>
    <property type="match status" value="1"/>
</dbReference>
<dbReference type="SMART" id="SM00182">
    <property type="entry name" value="CULLIN"/>
    <property type="match status" value="1"/>
</dbReference>
<dbReference type="InterPro" id="IPR019559">
    <property type="entry name" value="Cullin_neddylation_domain"/>
</dbReference>
<dbReference type="SUPFAM" id="SSF74788">
    <property type="entry name" value="Cullin repeat-like"/>
    <property type="match status" value="1"/>
</dbReference>
<feature type="domain" description="Cullin family profile" evidence="7">
    <location>
        <begin position="388"/>
        <end position="618"/>
    </location>
</feature>
<comment type="caution">
    <text evidence="8">The sequence shown here is derived from an EMBL/GenBank/DDBJ whole genome shotgun (WGS) entry which is preliminary data.</text>
</comment>
<dbReference type="AlphaFoldDB" id="A0AAN9HZE8"/>
<dbReference type="InterPro" id="IPR059120">
    <property type="entry name" value="Cullin-like_AB"/>
</dbReference>
<dbReference type="InterPro" id="IPR016159">
    <property type="entry name" value="Cullin_repeat-like_dom_sf"/>
</dbReference>
<comment type="similarity">
    <text evidence="1 5 6">Belongs to the cullin family.</text>
</comment>
<dbReference type="InterPro" id="IPR001373">
    <property type="entry name" value="Cullin_N"/>
</dbReference>
<evidence type="ECO:0000313" key="8">
    <source>
        <dbReference type="EMBL" id="KAK7259404.1"/>
    </source>
</evidence>
<dbReference type="InterPro" id="IPR036390">
    <property type="entry name" value="WH_DNA-bd_sf"/>
</dbReference>
<dbReference type="GO" id="GO:0031625">
    <property type="term" value="F:ubiquitin protein ligase binding"/>
    <property type="evidence" value="ECO:0007669"/>
    <property type="project" value="InterPro"/>
</dbReference>
<keyword evidence="3" id="KW-0833">Ubl conjugation pathway</keyword>
<evidence type="ECO:0000256" key="2">
    <source>
        <dbReference type="ARBA" id="ARBA00022499"/>
    </source>
</evidence>
<evidence type="ECO:0000256" key="4">
    <source>
        <dbReference type="ARBA" id="ARBA00022843"/>
    </source>
</evidence>
<dbReference type="GO" id="GO:0006511">
    <property type="term" value="P:ubiquitin-dependent protein catabolic process"/>
    <property type="evidence" value="ECO:0007669"/>
    <property type="project" value="InterPro"/>
</dbReference>
<keyword evidence="9" id="KW-1185">Reference proteome</keyword>
<proteinExistence type="inferred from homology"/>
<dbReference type="SUPFAM" id="SSF75632">
    <property type="entry name" value="Cullin homology domain"/>
    <property type="match status" value="1"/>
</dbReference>
<dbReference type="FunFam" id="1.20.1310.10:FF:000021">
    <property type="entry name" value="Cullin-1, putative"/>
    <property type="match status" value="1"/>
</dbReference>
<evidence type="ECO:0000256" key="1">
    <source>
        <dbReference type="ARBA" id="ARBA00006019"/>
    </source>
</evidence>
<name>A0AAN9HZE8_CROPI</name>
<reference evidence="8 9" key="1">
    <citation type="submission" date="2024-01" db="EMBL/GenBank/DDBJ databases">
        <title>The genomes of 5 underutilized Papilionoideae crops provide insights into root nodulation and disease resistanc.</title>
        <authorList>
            <person name="Yuan L."/>
        </authorList>
    </citation>
    <scope>NUCLEOTIDE SEQUENCE [LARGE SCALE GENOMIC DNA]</scope>
    <source>
        <strain evidence="8">ZHUSHIDOU_FW_LH</strain>
        <tissue evidence="8">Leaf</tissue>
    </source>
</reference>
<dbReference type="EMBL" id="JAYWIO010000005">
    <property type="protein sequence ID" value="KAK7259404.1"/>
    <property type="molecule type" value="Genomic_DNA"/>
</dbReference>
<dbReference type="Pfam" id="PF00888">
    <property type="entry name" value="Cullin"/>
    <property type="match status" value="1"/>
</dbReference>
<dbReference type="Gene3D" id="3.30.230.130">
    <property type="entry name" value="Cullin, Chain C, Domain 2"/>
    <property type="match status" value="1"/>
</dbReference>
<dbReference type="FunFam" id="1.20.1310.10:FF:000020">
    <property type="entry name" value="Cullin-1, putative"/>
    <property type="match status" value="1"/>
</dbReference>
<dbReference type="GO" id="GO:0031461">
    <property type="term" value="C:cullin-RING ubiquitin ligase complex"/>
    <property type="evidence" value="ECO:0007669"/>
    <property type="project" value="InterPro"/>
</dbReference>
<dbReference type="SMART" id="SM00884">
    <property type="entry name" value="Cullin_Nedd8"/>
    <property type="match status" value="1"/>
</dbReference>
<sequence>MEYCDSMDRKTIDLEQGWNYMENGITKLKRILEGLPESFISEEYMMLYTTIYNMCTQKPPYDFSPELYEKYKESIDDYIRITVLPSLSGKHHEFMLRELVQRWLNHKLMVRWLTRFFFYLDRYYITRRSLPSLNVVGLTCFHDLVYTTVRVDVREVMIAMINKERDGDQIDRSLLKNVVDIFVVIGNGEMDQYENDFEIHLLEDTANYYKSKATNWIEADSCPDYMLKAEDCLRRERDRVSNYLHSSTEPKLIEIVQQELLVTHVNRLLEKEHSGCRALLRDDKVEDLSRMYRLFHTIPNGLDPVANVFKQHILVEGKTLIQQAEEAISNQTSNVPGFQEQVLFRNIIQLRDKYMAYIINCFMNHNMFHKALKEAFEVFCNINVAGSSSAELLSTFCDNILKKGGSEKLSDEAIEETLEKVVKLLAYINDKDLFAEFYRKKLARRLLFDRSANEDHEKCILTKLKQQCGSQFTSKMEGMVTDLTLAKDNQVQFADYLRENTHVKPGLDLTVTVLTTGFWPSYKSFDLNLPAEMVKCVEVFKNFYQTKTKHRKLTWIYSLGSCNINGNFESKTIELVVSTYQAATLLLFNTADKLSYSEIMTQLNLTHEDLVRFLHSLSCSKYKILIKEPNTKTISQHDSFVFNSKFTDRMRRIKIPLPPVEDRKKVIEDVDQDRRYAIDAAIVRIMKSRKVMAYQQLVLECVELLSRTFKPDIKTIKRRIEDLITREYLERDTDNPNTFKYLA</sequence>
<dbReference type="InterPro" id="IPR045093">
    <property type="entry name" value="Cullin"/>
</dbReference>
<dbReference type="PROSITE" id="PS50069">
    <property type="entry name" value="CULLIN_2"/>
    <property type="match status" value="1"/>
</dbReference>
<dbReference type="Gene3D" id="1.10.10.10">
    <property type="entry name" value="Winged helix-like DNA-binding domain superfamily/Winged helix DNA-binding domain"/>
    <property type="match status" value="1"/>
</dbReference>
<evidence type="ECO:0000256" key="5">
    <source>
        <dbReference type="PROSITE-ProRule" id="PRU00330"/>
    </source>
</evidence>
<dbReference type="FunFam" id="1.20.1310.10:FF:000001">
    <property type="entry name" value="Cullin 3"/>
    <property type="match status" value="1"/>
</dbReference>
<dbReference type="InterPro" id="IPR016157">
    <property type="entry name" value="Cullin_CS"/>
</dbReference>
<dbReference type="GO" id="GO:0009867">
    <property type="term" value="P:jasmonic acid mediated signaling pathway"/>
    <property type="evidence" value="ECO:0007669"/>
    <property type="project" value="UniProtKB-ARBA"/>
</dbReference>
<organism evidence="8 9">
    <name type="scientific">Crotalaria pallida</name>
    <name type="common">Smooth rattlebox</name>
    <name type="synonym">Crotalaria striata</name>
    <dbReference type="NCBI Taxonomy" id="3830"/>
    <lineage>
        <taxon>Eukaryota</taxon>
        <taxon>Viridiplantae</taxon>
        <taxon>Streptophyta</taxon>
        <taxon>Embryophyta</taxon>
        <taxon>Tracheophyta</taxon>
        <taxon>Spermatophyta</taxon>
        <taxon>Magnoliopsida</taxon>
        <taxon>eudicotyledons</taxon>
        <taxon>Gunneridae</taxon>
        <taxon>Pentapetalae</taxon>
        <taxon>rosids</taxon>
        <taxon>fabids</taxon>
        <taxon>Fabales</taxon>
        <taxon>Fabaceae</taxon>
        <taxon>Papilionoideae</taxon>
        <taxon>50 kb inversion clade</taxon>
        <taxon>genistoids sensu lato</taxon>
        <taxon>core genistoids</taxon>
        <taxon>Crotalarieae</taxon>
        <taxon>Crotalaria</taxon>
    </lineage>
</organism>
<dbReference type="Proteomes" id="UP001372338">
    <property type="component" value="Unassembled WGS sequence"/>
</dbReference>
<dbReference type="InterPro" id="IPR036388">
    <property type="entry name" value="WH-like_DNA-bd_sf"/>
</dbReference>
<dbReference type="InterPro" id="IPR036317">
    <property type="entry name" value="Cullin_homology_sf"/>
</dbReference>